<name>A0AAQ4ECV7_AMBAM</name>
<dbReference type="EMBL" id="JARKHS020018048">
    <property type="protein sequence ID" value="KAK8772609.1"/>
    <property type="molecule type" value="Genomic_DNA"/>
</dbReference>
<sequence length="152" mass="16430">MLGRFPDSLLGGDRPDHNGSSAVCFVTCLWDKRALDDLCHRTGGRQQRQVEAWTMRFPVRSGRFRSLKPVTGTVHGHSAASKKGPQLAASNPKDGPRVGTRAPPQAEATSPIVTKHRLRPPRQGSDDVERRRQQGRGAVAVARNAGGATHAP</sequence>
<comment type="caution">
    <text evidence="2">The sequence shown here is derived from an EMBL/GenBank/DDBJ whole genome shotgun (WGS) entry which is preliminary data.</text>
</comment>
<feature type="region of interest" description="Disordered" evidence="1">
    <location>
        <begin position="68"/>
        <end position="152"/>
    </location>
</feature>
<evidence type="ECO:0000256" key="1">
    <source>
        <dbReference type="SAM" id="MobiDB-lite"/>
    </source>
</evidence>
<accession>A0AAQ4ECV7</accession>
<evidence type="ECO:0000313" key="2">
    <source>
        <dbReference type="EMBL" id="KAK8772609.1"/>
    </source>
</evidence>
<evidence type="ECO:0000313" key="3">
    <source>
        <dbReference type="Proteomes" id="UP001321473"/>
    </source>
</evidence>
<dbReference type="AlphaFoldDB" id="A0AAQ4ECV7"/>
<proteinExistence type="predicted"/>
<dbReference type="Proteomes" id="UP001321473">
    <property type="component" value="Unassembled WGS sequence"/>
</dbReference>
<gene>
    <name evidence="2" type="ORF">V5799_024147</name>
</gene>
<reference evidence="2 3" key="1">
    <citation type="journal article" date="2023" name="Arcadia Sci">
        <title>De novo assembly of a long-read Amblyomma americanum tick genome.</title>
        <authorList>
            <person name="Chou S."/>
            <person name="Poskanzer K.E."/>
            <person name="Rollins M."/>
            <person name="Thuy-Boun P.S."/>
        </authorList>
    </citation>
    <scope>NUCLEOTIDE SEQUENCE [LARGE SCALE GENOMIC DNA]</scope>
    <source>
        <strain evidence="2">F_SG_1</strain>
        <tissue evidence="2">Salivary glands</tissue>
    </source>
</reference>
<feature type="compositionally biased region" description="Low complexity" evidence="1">
    <location>
        <begin position="135"/>
        <end position="152"/>
    </location>
</feature>
<keyword evidence="3" id="KW-1185">Reference proteome</keyword>
<protein>
    <submittedName>
        <fullName evidence="2">Uncharacterized protein</fullName>
    </submittedName>
</protein>
<organism evidence="2 3">
    <name type="scientific">Amblyomma americanum</name>
    <name type="common">Lone star tick</name>
    <dbReference type="NCBI Taxonomy" id="6943"/>
    <lineage>
        <taxon>Eukaryota</taxon>
        <taxon>Metazoa</taxon>
        <taxon>Ecdysozoa</taxon>
        <taxon>Arthropoda</taxon>
        <taxon>Chelicerata</taxon>
        <taxon>Arachnida</taxon>
        <taxon>Acari</taxon>
        <taxon>Parasitiformes</taxon>
        <taxon>Ixodida</taxon>
        <taxon>Ixodoidea</taxon>
        <taxon>Ixodidae</taxon>
        <taxon>Amblyomminae</taxon>
        <taxon>Amblyomma</taxon>
    </lineage>
</organism>